<dbReference type="PROSITE" id="PS51257">
    <property type="entry name" value="PROKAR_LIPOPROTEIN"/>
    <property type="match status" value="1"/>
</dbReference>
<evidence type="ECO:0000313" key="2">
    <source>
        <dbReference type="EMBL" id="MCA4522828.1"/>
    </source>
</evidence>
<feature type="chain" id="PRO_5043644108" evidence="1">
    <location>
        <begin position="27"/>
        <end position="399"/>
    </location>
</feature>
<dbReference type="Pfam" id="PF16147">
    <property type="entry name" value="DUF4855"/>
    <property type="match status" value="1"/>
</dbReference>
<keyword evidence="1" id="KW-0732">Signal</keyword>
<sequence>MKKIIQFSVFLFSSLMTLFISCSSSDGPTGEKPEVPEVPSVTPGEMYSWEESRTAILNSTDMVLIYGGGHHRDPLTWDVDRISSYVTYKDKNNMEHWLFDSFLFLELKDTGVGGANKTFTYENTENLDAANQKDWKKLVDYYFAGSTGLGALNRAISNAQSRLGSPATKRRVVIAIPEPIAHKTPANENSTSVYWGTLDGHIMDFSISKDRVDACKWYIDYVRSKFNEMQYQNLELAGFYWLAETAGTTRDIISSVGEYVKQFKYSFNWIPYRGAEGHNYWETLGFSHAYYQPNHFFNTNQSYASLEETCETAKREDLDMELEFDYRVLASNTEHDIYYPRMKDYMKAFKDHQIWNTKRLAYYEGGGNLLSLKNSSNQADQDLFHEFCQFVITRPIRSK</sequence>
<evidence type="ECO:0000313" key="3">
    <source>
        <dbReference type="Proteomes" id="UP001197958"/>
    </source>
</evidence>
<organism evidence="2 3">
    <name type="scientific">Bacteroides xylanisolvens</name>
    <dbReference type="NCBI Taxonomy" id="371601"/>
    <lineage>
        <taxon>Bacteria</taxon>
        <taxon>Pseudomonadati</taxon>
        <taxon>Bacteroidota</taxon>
        <taxon>Bacteroidia</taxon>
        <taxon>Bacteroidales</taxon>
        <taxon>Bacteroidaceae</taxon>
        <taxon>Bacteroides</taxon>
    </lineage>
</organism>
<dbReference type="RefSeq" id="WP_225449802.1">
    <property type="nucleotide sequence ID" value="NZ_CP183042.1"/>
</dbReference>
<accession>A0AAW4SII3</accession>
<evidence type="ECO:0000256" key="1">
    <source>
        <dbReference type="SAM" id="SignalP"/>
    </source>
</evidence>
<dbReference type="InterPro" id="IPR032329">
    <property type="entry name" value="DUF4855"/>
</dbReference>
<gene>
    <name evidence="2" type="ORF">LDZ35_06350</name>
</gene>
<comment type="caution">
    <text evidence="2">The sequence shown here is derived from an EMBL/GenBank/DDBJ whole genome shotgun (WGS) entry which is preliminary data.</text>
</comment>
<name>A0AAW4SII3_9BACE</name>
<proteinExistence type="predicted"/>
<dbReference type="EMBL" id="JAIWWW010000011">
    <property type="protein sequence ID" value="MCA4522828.1"/>
    <property type="molecule type" value="Genomic_DNA"/>
</dbReference>
<dbReference type="AlphaFoldDB" id="A0AAW4SII3"/>
<dbReference type="Proteomes" id="UP001197958">
    <property type="component" value="Unassembled WGS sequence"/>
</dbReference>
<protein>
    <submittedName>
        <fullName evidence="2">DUF4855 domain-containing protein</fullName>
    </submittedName>
</protein>
<reference evidence="2" key="1">
    <citation type="submission" date="2023-08" db="EMBL/GenBank/DDBJ databases">
        <title>Mucin Metabolism Genes Underlie the Key Renovations of Bacteroides xylanisolvens Genomes in Captive Great Apes.</title>
        <authorList>
            <person name="Nishida A.H."/>
        </authorList>
    </citation>
    <scope>NUCLEOTIDE SEQUENCE</scope>
    <source>
        <strain evidence="2">P19.10B</strain>
    </source>
</reference>
<feature type="signal peptide" evidence="1">
    <location>
        <begin position="1"/>
        <end position="26"/>
    </location>
</feature>